<name>A0A4Y5YDT3_9GAMM</name>
<accession>A0A4Y5YDT3</accession>
<gene>
    <name evidence="1" type="ORF">FH971_07145</name>
</gene>
<dbReference type="EMBL" id="CP041036">
    <property type="protein sequence ID" value="QDE30758.1"/>
    <property type="molecule type" value="Genomic_DNA"/>
</dbReference>
<proteinExistence type="predicted"/>
<sequence>MSKEISDVNNEAKSDKMSESALNALKIAFTYMPKSIEVTKYEYGDNYQKILDHIETVREILLINDVDPEEVYGEVNPESTPNSTY</sequence>
<dbReference type="KEGG" id="spol:FH971_07145"/>
<keyword evidence="2" id="KW-1185">Reference proteome</keyword>
<dbReference type="AlphaFoldDB" id="A0A4Y5YDT3"/>
<dbReference type="Proteomes" id="UP000319809">
    <property type="component" value="Chromosome"/>
</dbReference>
<evidence type="ECO:0000313" key="1">
    <source>
        <dbReference type="EMBL" id="QDE30758.1"/>
    </source>
</evidence>
<reference evidence="1 2" key="1">
    <citation type="submission" date="2019-06" db="EMBL/GenBank/DDBJ databases">
        <title>The genome of Shewanella sp. SM1901.</title>
        <authorList>
            <person name="Cha Q."/>
        </authorList>
    </citation>
    <scope>NUCLEOTIDE SEQUENCE [LARGE SCALE GENOMIC DNA]</scope>
    <source>
        <strain evidence="1 2">SM1901</strain>
    </source>
</reference>
<evidence type="ECO:0000313" key="2">
    <source>
        <dbReference type="Proteomes" id="UP000319809"/>
    </source>
</evidence>
<dbReference type="RefSeq" id="WP_140233838.1">
    <property type="nucleotide sequence ID" value="NZ_CP041036.1"/>
</dbReference>
<protein>
    <submittedName>
        <fullName evidence="1">Penicillin-binding protein</fullName>
    </submittedName>
</protein>
<organism evidence="1 2">
    <name type="scientific">Shewanella polaris</name>
    <dbReference type="NCBI Taxonomy" id="2588449"/>
    <lineage>
        <taxon>Bacteria</taxon>
        <taxon>Pseudomonadati</taxon>
        <taxon>Pseudomonadota</taxon>
        <taxon>Gammaproteobacteria</taxon>
        <taxon>Alteromonadales</taxon>
        <taxon>Shewanellaceae</taxon>
        <taxon>Shewanella</taxon>
    </lineage>
</organism>